<protein>
    <submittedName>
        <fullName evidence="2">Uncharacterized protein</fullName>
    </submittedName>
</protein>
<evidence type="ECO:0000313" key="2">
    <source>
        <dbReference type="EMBL" id="KAK8247403.1"/>
    </source>
</evidence>
<dbReference type="Proteomes" id="UP001492380">
    <property type="component" value="Unassembled WGS sequence"/>
</dbReference>
<evidence type="ECO:0000256" key="1">
    <source>
        <dbReference type="SAM" id="MobiDB-lite"/>
    </source>
</evidence>
<organism evidence="2 3">
    <name type="scientific">Phyllosticta capitalensis</name>
    <dbReference type="NCBI Taxonomy" id="121624"/>
    <lineage>
        <taxon>Eukaryota</taxon>
        <taxon>Fungi</taxon>
        <taxon>Dikarya</taxon>
        <taxon>Ascomycota</taxon>
        <taxon>Pezizomycotina</taxon>
        <taxon>Dothideomycetes</taxon>
        <taxon>Dothideomycetes incertae sedis</taxon>
        <taxon>Botryosphaeriales</taxon>
        <taxon>Phyllostictaceae</taxon>
        <taxon>Phyllosticta</taxon>
    </lineage>
</organism>
<gene>
    <name evidence="2" type="ORF">HDK90DRAFT_40628</name>
</gene>
<proteinExistence type="predicted"/>
<reference evidence="2 3" key="1">
    <citation type="submission" date="2024-04" db="EMBL/GenBank/DDBJ databases">
        <title>Phyllosticta paracitricarpa is synonymous to the EU quarantine fungus P. citricarpa based on phylogenomic analyses.</title>
        <authorList>
            <consortium name="Lawrence Berkeley National Laboratory"/>
            <person name="Van Ingen-Buijs V.A."/>
            <person name="Van Westerhoven A.C."/>
            <person name="Haridas S."/>
            <person name="Skiadas P."/>
            <person name="Martin F."/>
            <person name="Groenewald J.Z."/>
            <person name="Crous P.W."/>
            <person name="Seidl M.F."/>
        </authorList>
    </citation>
    <scope>NUCLEOTIDE SEQUENCE [LARGE SCALE GENOMIC DNA]</scope>
    <source>
        <strain evidence="2 3">CBS 123374</strain>
    </source>
</reference>
<evidence type="ECO:0000313" key="3">
    <source>
        <dbReference type="Proteomes" id="UP001492380"/>
    </source>
</evidence>
<feature type="region of interest" description="Disordered" evidence="1">
    <location>
        <begin position="185"/>
        <end position="214"/>
    </location>
</feature>
<sequence>MHRRTDWTGNFDQFDPRANYVFLNAGRVADMVSAARPSGQRSQPNNSELEQFRTFQFTFAATLVHEVGAHILITAIDNGRNWTPPEMSASGHVSIEEKEETGEWVYFGESGRWLEKNLYGGTLEFVQDPARDIKTQSGIPYLFGEDDKARRIERSVIDQFCRGEFSFPLATDTRTAVDWRTVHRFGTPASTGSRNGRGNGPVPSRLPQEEVQSRKDRVNRYMSARGLTAEVLAGKNIAMSTLMRIPMHPQERLTAVA</sequence>
<comment type="caution">
    <text evidence="2">The sequence shown here is derived from an EMBL/GenBank/DDBJ whole genome shotgun (WGS) entry which is preliminary data.</text>
</comment>
<name>A0ABR1Z4V0_9PEZI</name>
<dbReference type="EMBL" id="JBBWRZ010000001">
    <property type="protein sequence ID" value="KAK8247403.1"/>
    <property type="molecule type" value="Genomic_DNA"/>
</dbReference>
<keyword evidence="3" id="KW-1185">Reference proteome</keyword>
<accession>A0ABR1Z4V0</accession>